<accession>A0A0G3H6T2</accession>
<name>A0A0G3H6T2_9CORY</name>
<feature type="transmembrane region" description="Helical" evidence="1">
    <location>
        <begin position="122"/>
        <end position="141"/>
    </location>
</feature>
<keyword evidence="1" id="KW-0812">Transmembrane</keyword>
<dbReference type="EMBL" id="CP011545">
    <property type="protein sequence ID" value="AKK07548.1"/>
    <property type="molecule type" value="Genomic_DNA"/>
</dbReference>
<dbReference type="OrthoDB" id="4427659at2"/>
<reference evidence="3" key="2">
    <citation type="submission" date="2015-05" db="EMBL/GenBank/DDBJ databases">
        <title>Complete genome sequence of Corynebacterium testudinoris DSM 44614, recovered from necrotic lesions in the mouth of a tortoise.</title>
        <authorList>
            <person name="Ruckert C."/>
            <person name="Albersmeier A."/>
            <person name="Winkler A."/>
            <person name="Tauch A."/>
        </authorList>
    </citation>
    <scope>NUCLEOTIDE SEQUENCE [LARGE SCALE GENOMIC DNA]</scope>
    <source>
        <strain evidence="3">DSM 44614</strain>
    </source>
</reference>
<dbReference type="PATRIC" id="fig|136857.5.peg.77"/>
<evidence type="ECO:0000313" key="3">
    <source>
        <dbReference type="Proteomes" id="UP000035540"/>
    </source>
</evidence>
<feature type="transmembrane region" description="Helical" evidence="1">
    <location>
        <begin position="30"/>
        <end position="63"/>
    </location>
</feature>
<keyword evidence="1" id="KW-1133">Transmembrane helix</keyword>
<evidence type="ECO:0000256" key="1">
    <source>
        <dbReference type="SAM" id="Phobius"/>
    </source>
</evidence>
<feature type="transmembrane region" description="Helical" evidence="1">
    <location>
        <begin position="95"/>
        <end position="116"/>
    </location>
</feature>
<gene>
    <name evidence="2" type="ORF">CTEST_00390</name>
</gene>
<proteinExistence type="predicted"/>
<dbReference type="STRING" id="136857.CTEST_00390"/>
<reference evidence="2 3" key="1">
    <citation type="journal article" date="2015" name="Genome Announc.">
        <title>Complete Genome Sequence of the Type Strain Corynebacterium testudinoris DSM 44614, Recovered from Necrotic Lesions in the Mouth of a Tortoise.</title>
        <authorList>
            <person name="Ruckert C."/>
            <person name="Kriete M."/>
            <person name="Jaenicke S."/>
            <person name="Winkler A."/>
            <person name="Tauch A."/>
        </authorList>
    </citation>
    <scope>NUCLEOTIDE SEQUENCE [LARGE SCALE GENOMIC DNA]</scope>
    <source>
        <strain evidence="2 3">DSM 44614</strain>
    </source>
</reference>
<dbReference type="AlphaFoldDB" id="A0A0G3H6T2"/>
<dbReference type="RefSeq" id="WP_047252049.1">
    <property type="nucleotide sequence ID" value="NZ_CP011545.1"/>
</dbReference>
<protein>
    <submittedName>
        <fullName evidence="2">Uncharacterized protein</fullName>
    </submittedName>
</protein>
<organism evidence="2 3">
    <name type="scientific">Corynebacterium testudinoris</name>
    <dbReference type="NCBI Taxonomy" id="136857"/>
    <lineage>
        <taxon>Bacteria</taxon>
        <taxon>Bacillati</taxon>
        <taxon>Actinomycetota</taxon>
        <taxon>Actinomycetes</taxon>
        <taxon>Mycobacteriales</taxon>
        <taxon>Corynebacteriaceae</taxon>
        <taxon>Corynebacterium</taxon>
    </lineage>
</organism>
<sequence>MTLHDPRFDTLYPDVDPQDSLPLSVAERLAISVAGGVLAFGAAYGDLIITGVGAALVLLALFAASRNTGRRIRSEARDRFPQLEWSENNFIEHRWMSWALPLAWLGIAVLSLLVLWLVPPAFALTGATAVGLVSAAILWFAPGLSPRWS</sequence>
<keyword evidence="3" id="KW-1185">Reference proteome</keyword>
<keyword evidence="1" id="KW-0472">Membrane</keyword>
<dbReference type="KEGG" id="cted:CTEST_00390"/>
<evidence type="ECO:0000313" key="2">
    <source>
        <dbReference type="EMBL" id="AKK07548.1"/>
    </source>
</evidence>
<dbReference type="Proteomes" id="UP000035540">
    <property type="component" value="Chromosome"/>
</dbReference>